<dbReference type="Gene3D" id="3.40.50.720">
    <property type="entry name" value="NAD(P)-binding Rossmann-like Domain"/>
    <property type="match status" value="1"/>
</dbReference>
<sequence>MADRKDDTAIKKVCVIGAGTMGAGIAAQVANAGVPVLLLDIVPKDGDNRNAIAEGAVAKMLKADPAPFMGKRPARLVETGNIEDHLDKVAECDWIVEAVIERLDIKQGLYAKLEEVRTPGTAVSSNTSTIPLEKLTEGRSDAFKRDFLITHFFNPPRYMRLIEIVAGAGSDGATVDRVVDFVDRRMGKSVVMAEDSPGFIANRIGTFWIQQAVNSAFDMGLTVEEADEIGGRPMGVPKTGIFGLIDLIGIDLMPHLMESLTSTLPPDDPYQAIARSEKLIEQMIDEGYTGRKGKGGFYAMHKGEDGKRTKMAKPLDGGEYRTAARPGLVRGPAAKGDLRALIETEGKVGEYAWAILGPTLSYAASIVPEATATIVGVDDAMKLGYNWKFGPFEMIDTIGPAHLRERMKQDGIPVPPLLETVGDKSFYRVENGQRQYLTTDGEYRDIERPEGVLLLEDIKRTRDPIVANGSAALWDVGDGVACLEFTGKMNALDEQVMKLIGKAIPVVRSDFKALVVYNEGSNFSAGANLGLAMFAVNIAAWSEVEKLVKAGQDAYKALKYAPFPVVAAPAGLALGGGCEIALNANAVQAHAETYIGLVECGVGLVPGWGGCGEMLDRWRSNPRQPGGPMPTVSKVFETVSTATVAKSASEAKELGFLRPTDGITMNRDRLLHDAKERALSMVEGYEPPEKPEFRLPGETGAAALMLAVDSFRKQGKATPHDETVAKELAGVLTGGDTDMTETVTEAQMLKLEREAFMRLVRNDKTQARVEHMLETGKPLRN</sequence>
<protein>
    <submittedName>
        <fullName evidence="10">3-hydroxyacyl-CoA dehydrogenase/enoyl-CoA hydratase family protein</fullName>
    </submittedName>
</protein>
<dbReference type="PANTHER" id="PTHR48075">
    <property type="entry name" value="3-HYDROXYACYL-COA DEHYDROGENASE FAMILY PROTEIN"/>
    <property type="match status" value="1"/>
</dbReference>
<dbReference type="AlphaFoldDB" id="A0A3N5D7U4"/>
<dbReference type="GO" id="GO:0070403">
    <property type="term" value="F:NAD+ binding"/>
    <property type="evidence" value="ECO:0007669"/>
    <property type="project" value="InterPro"/>
</dbReference>
<evidence type="ECO:0000256" key="3">
    <source>
        <dbReference type="ARBA" id="ARBA00022963"/>
    </source>
</evidence>
<proteinExistence type="predicted"/>
<keyword evidence="11" id="KW-1185">Reference proteome</keyword>
<dbReference type="InterPro" id="IPR006176">
    <property type="entry name" value="3-OHacyl-CoA_DH_NAD-bd"/>
</dbReference>
<organism evidence="10 11">
    <name type="scientific">Aurantiacibacter spongiae</name>
    <dbReference type="NCBI Taxonomy" id="2488860"/>
    <lineage>
        <taxon>Bacteria</taxon>
        <taxon>Pseudomonadati</taxon>
        <taxon>Pseudomonadota</taxon>
        <taxon>Alphaproteobacteria</taxon>
        <taxon>Sphingomonadales</taxon>
        <taxon>Erythrobacteraceae</taxon>
        <taxon>Aurantiacibacter</taxon>
    </lineage>
</organism>
<dbReference type="Pfam" id="PF00725">
    <property type="entry name" value="3HCDH"/>
    <property type="match status" value="2"/>
</dbReference>
<dbReference type="SUPFAM" id="SSF52096">
    <property type="entry name" value="ClpP/crotonase"/>
    <property type="match status" value="1"/>
</dbReference>
<name>A0A3N5D7U4_9SPHN</name>
<comment type="pathway">
    <text evidence="1">Lipid metabolism; fatty acid beta-oxidation.</text>
</comment>
<feature type="domain" description="3-hydroxyacyl-CoA dehydrogenase C-terminal" evidence="8">
    <location>
        <begin position="355"/>
        <end position="407"/>
    </location>
</feature>
<dbReference type="InterPro" id="IPR036291">
    <property type="entry name" value="NAD(P)-bd_dom_sf"/>
</dbReference>
<evidence type="ECO:0000256" key="2">
    <source>
        <dbReference type="ARBA" id="ARBA00022832"/>
    </source>
</evidence>
<dbReference type="EMBL" id="RPFZ01000001">
    <property type="protein sequence ID" value="RPF70648.1"/>
    <property type="molecule type" value="Genomic_DNA"/>
</dbReference>
<evidence type="ECO:0000256" key="4">
    <source>
        <dbReference type="ARBA" id="ARBA00023002"/>
    </source>
</evidence>
<keyword evidence="4" id="KW-0560">Oxidoreductase</keyword>
<keyword evidence="5" id="KW-0520">NAD</keyword>
<dbReference type="Gene3D" id="1.10.1040.50">
    <property type="match status" value="1"/>
</dbReference>
<dbReference type="Pfam" id="PF00378">
    <property type="entry name" value="ECH_1"/>
    <property type="match status" value="1"/>
</dbReference>
<evidence type="ECO:0000259" key="8">
    <source>
        <dbReference type="Pfam" id="PF00725"/>
    </source>
</evidence>
<evidence type="ECO:0000256" key="7">
    <source>
        <dbReference type="ARBA" id="ARBA00049556"/>
    </source>
</evidence>
<dbReference type="GO" id="GO:0006635">
    <property type="term" value="P:fatty acid beta-oxidation"/>
    <property type="evidence" value="ECO:0007669"/>
    <property type="project" value="UniProtKB-UniPathway"/>
</dbReference>
<comment type="caution">
    <text evidence="10">The sequence shown here is derived from an EMBL/GenBank/DDBJ whole genome shotgun (WGS) entry which is preliminary data.</text>
</comment>
<accession>A0A3N5D7U4</accession>
<dbReference type="Pfam" id="PF02737">
    <property type="entry name" value="3HCDH_N"/>
    <property type="match status" value="1"/>
</dbReference>
<dbReference type="Gene3D" id="3.90.226.10">
    <property type="entry name" value="2-enoyl-CoA Hydratase, Chain A, domain 1"/>
    <property type="match status" value="1"/>
</dbReference>
<dbReference type="SUPFAM" id="SSF51735">
    <property type="entry name" value="NAD(P)-binding Rossmann-fold domains"/>
    <property type="match status" value="1"/>
</dbReference>
<reference evidence="10 11" key="1">
    <citation type="submission" date="2018-11" db="EMBL/GenBank/DDBJ databases">
        <title>Erythrobacter spongiae sp. nov., isolated from a marine sponge.</title>
        <authorList>
            <person name="Zhuang L."/>
            <person name="Luo L."/>
        </authorList>
    </citation>
    <scope>NUCLEOTIDE SEQUENCE [LARGE SCALE GENOMIC DNA]</scope>
    <source>
        <strain evidence="10 11">HN-E23</strain>
    </source>
</reference>
<dbReference type="Proteomes" id="UP000275232">
    <property type="component" value="Unassembled WGS sequence"/>
</dbReference>
<dbReference type="InterPro" id="IPR006108">
    <property type="entry name" value="3HC_DH_C"/>
</dbReference>
<feature type="domain" description="3-hydroxyacyl-CoA dehydrogenase C-terminal" evidence="8">
    <location>
        <begin position="198"/>
        <end position="299"/>
    </location>
</feature>
<evidence type="ECO:0000256" key="1">
    <source>
        <dbReference type="ARBA" id="ARBA00005005"/>
    </source>
</evidence>
<dbReference type="GO" id="GO:0003857">
    <property type="term" value="F:(3S)-3-hydroxyacyl-CoA dehydrogenase (NAD+) activity"/>
    <property type="evidence" value="ECO:0007669"/>
    <property type="project" value="UniProtKB-EC"/>
</dbReference>
<feature type="domain" description="3-hydroxyacyl-CoA dehydrogenase NAD binding" evidence="9">
    <location>
        <begin position="12"/>
        <end position="195"/>
    </location>
</feature>
<evidence type="ECO:0000313" key="10">
    <source>
        <dbReference type="EMBL" id="RPF70648.1"/>
    </source>
</evidence>
<keyword evidence="3" id="KW-0442">Lipid degradation</keyword>
<dbReference type="InterPro" id="IPR008927">
    <property type="entry name" value="6-PGluconate_DH-like_C_sf"/>
</dbReference>
<dbReference type="OrthoDB" id="5389341at2"/>
<evidence type="ECO:0000313" key="11">
    <source>
        <dbReference type="Proteomes" id="UP000275232"/>
    </source>
</evidence>
<dbReference type="SUPFAM" id="SSF48179">
    <property type="entry name" value="6-phosphogluconate dehydrogenase C-terminal domain-like"/>
    <property type="match status" value="2"/>
</dbReference>
<gene>
    <name evidence="10" type="ORF">EG799_02665</name>
</gene>
<keyword evidence="6" id="KW-0443">Lipid metabolism</keyword>
<dbReference type="InterPro" id="IPR001753">
    <property type="entry name" value="Enoyl-CoA_hydra/iso"/>
</dbReference>
<evidence type="ECO:0000256" key="5">
    <source>
        <dbReference type="ARBA" id="ARBA00023027"/>
    </source>
</evidence>
<dbReference type="UniPathway" id="UPA00659"/>
<evidence type="ECO:0000256" key="6">
    <source>
        <dbReference type="ARBA" id="ARBA00023098"/>
    </source>
</evidence>
<dbReference type="InterPro" id="IPR029045">
    <property type="entry name" value="ClpP/crotonase-like_dom_sf"/>
</dbReference>
<dbReference type="CDD" id="cd06558">
    <property type="entry name" value="crotonase-like"/>
    <property type="match status" value="1"/>
</dbReference>
<keyword evidence="2" id="KW-0276">Fatty acid metabolism</keyword>
<evidence type="ECO:0000259" key="9">
    <source>
        <dbReference type="Pfam" id="PF02737"/>
    </source>
</evidence>
<dbReference type="PANTHER" id="PTHR48075:SF7">
    <property type="entry name" value="3-HYDROXYACYL-COA DEHYDROGENASE-RELATED"/>
    <property type="match status" value="1"/>
</dbReference>
<comment type="catalytic activity">
    <reaction evidence="7">
        <text>a (3S)-3-hydroxyacyl-CoA + NAD(+) = a 3-oxoacyl-CoA + NADH + H(+)</text>
        <dbReference type="Rhea" id="RHEA:22432"/>
        <dbReference type="ChEBI" id="CHEBI:15378"/>
        <dbReference type="ChEBI" id="CHEBI:57318"/>
        <dbReference type="ChEBI" id="CHEBI:57540"/>
        <dbReference type="ChEBI" id="CHEBI:57945"/>
        <dbReference type="ChEBI" id="CHEBI:90726"/>
        <dbReference type="EC" id="1.1.1.35"/>
    </reaction>
</comment>